<feature type="transmembrane region" description="Helical" evidence="1">
    <location>
        <begin position="47"/>
        <end position="71"/>
    </location>
</feature>
<dbReference type="RefSeq" id="WP_272446447.1">
    <property type="nucleotide sequence ID" value="NZ_JAMQKC010000008.1"/>
</dbReference>
<organism evidence="2 3">
    <name type="scientific">Aquibacillus salsiterrae</name>
    <dbReference type="NCBI Taxonomy" id="2950439"/>
    <lineage>
        <taxon>Bacteria</taxon>
        <taxon>Bacillati</taxon>
        <taxon>Bacillota</taxon>
        <taxon>Bacilli</taxon>
        <taxon>Bacillales</taxon>
        <taxon>Bacillaceae</taxon>
        <taxon>Aquibacillus</taxon>
    </lineage>
</organism>
<keyword evidence="1" id="KW-1133">Transmembrane helix</keyword>
<sequence>MQAHSQLRFFGIIGLFGAGLFILSSLFHPTTFNPWNSLGTYQKVSEHHFWITDHILILVGLTCWLLALIVGNHFLTRHHSFSQIGACIMVIALSIWVIVLILEIGIVPTLTKAISHPLEKLMADWFIVFGFSLFAGYIAFIFIWLGVLTYSIAIDSKGLPLWFKYFGITSGITGVIGIIIGLLMIDFVPFILAFTSGPPFIWTILFIWFMVKKNEG</sequence>
<comment type="caution">
    <text evidence="2">The sequence shown here is derived from an EMBL/GenBank/DDBJ whole genome shotgun (WGS) entry which is preliminary data.</text>
</comment>
<evidence type="ECO:0000313" key="2">
    <source>
        <dbReference type="EMBL" id="MDC3417382.1"/>
    </source>
</evidence>
<feature type="transmembrane region" description="Helical" evidence="1">
    <location>
        <begin position="126"/>
        <end position="153"/>
    </location>
</feature>
<keyword evidence="1" id="KW-0472">Membrane</keyword>
<feature type="transmembrane region" description="Helical" evidence="1">
    <location>
        <begin position="165"/>
        <end position="185"/>
    </location>
</feature>
<evidence type="ECO:0000313" key="3">
    <source>
        <dbReference type="Proteomes" id="UP001145069"/>
    </source>
</evidence>
<dbReference type="Proteomes" id="UP001145069">
    <property type="component" value="Unassembled WGS sequence"/>
</dbReference>
<protein>
    <recommendedName>
        <fullName evidence="4">DUF4386 family protein</fullName>
    </recommendedName>
</protein>
<keyword evidence="1" id="KW-0812">Transmembrane</keyword>
<evidence type="ECO:0008006" key="4">
    <source>
        <dbReference type="Google" id="ProtNLM"/>
    </source>
</evidence>
<keyword evidence="3" id="KW-1185">Reference proteome</keyword>
<evidence type="ECO:0000256" key="1">
    <source>
        <dbReference type="SAM" id="Phobius"/>
    </source>
</evidence>
<reference evidence="2" key="1">
    <citation type="submission" date="2022-06" db="EMBL/GenBank/DDBJ databases">
        <title>Aquibacillus sp. a new bacterium isolated from soil saline samples.</title>
        <authorList>
            <person name="Galisteo C."/>
            <person name="De La Haba R."/>
            <person name="Sanchez-Porro C."/>
            <person name="Ventosa A."/>
        </authorList>
    </citation>
    <scope>NUCLEOTIDE SEQUENCE</scope>
    <source>
        <strain evidence="2">3ASR75-54</strain>
    </source>
</reference>
<accession>A0A9X4AEW8</accession>
<name>A0A9X4AEW8_9BACI</name>
<feature type="transmembrane region" description="Helical" evidence="1">
    <location>
        <begin position="83"/>
        <end position="106"/>
    </location>
</feature>
<dbReference type="AlphaFoldDB" id="A0A9X4AEW8"/>
<dbReference type="EMBL" id="JAMQKC010000008">
    <property type="protein sequence ID" value="MDC3417382.1"/>
    <property type="molecule type" value="Genomic_DNA"/>
</dbReference>
<proteinExistence type="predicted"/>
<feature type="transmembrane region" description="Helical" evidence="1">
    <location>
        <begin position="191"/>
        <end position="211"/>
    </location>
</feature>
<feature type="transmembrane region" description="Helical" evidence="1">
    <location>
        <begin position="7"/>
        <end position="27"/>
    </location>
</feature>
<gene>
    <name evidence="2" type="ORF">NC799_10795</name>
</gene>